<dbReference type="CDD" id="cd15457">
    <property type="entry name" value="NADAR"/>
    <property type="match status" value="1"/>
</dbReference>
<organism evidence="2 3">
    <name type="scientific">Pelagomonas calceolata</name>
    <dbReference type="NCBI Taxonomy" id="35677"/>
    <lineage>
        <taxon>Eukaryota</taxon>
        <taxon>Sar</taxon>
        <taxon>Stramenopiles</taxon>
        <taxon>Ochrophyta</taxon>
        <taxon>Pelagophyceae</taxon>
        <taxon>Pelagomonadales</taxon>
        <taxon>Pelagomonadaceae</taxon>
        <taxon>Pelagomonas</taxon>
    </lineage>
</organism>
<keyword evidence="3" id="KW-1185">Reference proteome</keyword>
<dbReference type="OrthoDB" id="407297at2759"/>
<name>A0A8J2X333_9STRA</name>
<dbReference type="InterPro" id="IPR027417">
    <property type="entry name" value="P-loop_NTPase"/>
</dbReference>
<dbReference type="Proteomes" id="UP000789595">
    <property type="component" value="Unassembled WGS sequence"/>
</dbReference>
<dbReference type="SUPFAM" id="SSF52374">
    <property type="entry name" value="Nucleotidylyl transferase"/>
    <property type="match status" value="1"/>
</dbReference>
<dbReference type="Gene3D" id="1.10.357.40">
    <property type="entry name" value="YbiA-like"/>
    <property type="match status" value="1"/>
</dbReference>
<dbReference type="SUPFAM" id="SSF143990">
    <property type="entry name" value="YbiA-like"/>
    <property type="match status" value="1"/>
</dbReference>
<evidence type="ECO:0000259" key="1">
    <source>
        <dbReference type="Pfam" id="PF08719"/>
    </source>
</evidence>
<comment type="caution">
    <text evidence="2">The sequence shown here is derived from an EMBL/GenBank/DDBJ whole genome shotgun (WGS) entry which is preliminary data.</text>
</comment>
<evidence type="ECO:0000313" key="2">
    <source>
        <dbReference type="EMBL" id="CAH0378502.1"/>
    </source>
</evidence>
<accession>A0A8J2X333</accession>
<dbReference type="SUPFAM" id="SSF52540">
    <property type="entry name" value="P-loop containing nucleoside triphosphate hydrolases"/>
    <property type="match status" value="1"/>
</dbReference>
<dbReference type="Gene3D" id="3.40.50.300">
    <property type="entry name" value="P-loop containing nucleotide triphosphate hydrolases"/>
    <property type="match status" value="1"/>
</dbReference>
<evidence type="ECO:0000313" key="3">
    <source>
        <dbReference type="Proteomes" id="UP000789595"/>
    </source>
</evidence>
<gene>
    <name evidence="2" type="ORF">PECAL_6P00920</name>
</gene>
<dbReference type="InterPro" id="IPR037238">
    <property type="entry name" value="YbiA-like_sf"/>
</dbReference>
<dbReference type="Gene3D" id="3.40.50.620">
    <property type="entry name" value="HUPs"/>
    <property type="match status" value="1"/>
</dbReference>
<reference evidence="2" key="1">
    <citation type="submission" date="2021-11" db="EMBL/GenBank/DDBJ databases">
        <authorList>
            <consortium name="Genoscope - CEA"/>
            <person name="William W."/>
        </authorList>
    </citation>
    <scope>NUCLEOTIDE SEQUENCE</scope>
</reference>
<dbReference type="EMBL" id="CAKKNE010000006">
    <property type="protein sequence ID" value="CAH0378502.1"/>
    <property type="molecule type" value="Genomic_DNA"/>
</dbReference>
<feature type="domain" description="NADAR" evidence="1">
    <location>
        <begin position="116"/>
        <end position="196"/>
    </location>
</feature>
<proteinExistence type="predicted"/>
<dbReference type="InterPro" id="IPR014729">
    <property type="entry name" value="Rossmann-like_a/b/a_fold"/>
</dbReference>
<sequence>MSSYENAAEQAEKPAALLGQLDEPVVWLSAAQASVVAAHPGLAALGLALPCWAPQRLVGRALGHDPGGVDAAVAHLGRSYAWATEFENVHSFWRYDEPPLTIGGRVYAGSEAYYHAQKPQPWDKALWDRRKRRVMETAVRAKLAADPGGLRELLLATGQHPLLSLKRDAVWGFDPVTARGENLLAEIWMQLRAELQLAESGSLAVADAADGGTELRPPREPIESKEPKLARCEVLLFACSRSPELATTMGESFKPGWAEYIALHDLLLASSTPFLMFDNSSWWDLHPSSHIDASPLTVDKIAEALRTHRPRIVHVGMHGDPAGFAMQWDGEKRCRVRLGASDIRERLDLRGAVVVSSACSTGSVGLGEAILAAGAIAYVAPRTKIAINRLGGFMSELMPRCARALSAADVRRCLAEALDAPSADGPTFREWYGSFFVFARDAPTLVIGISGCTRSGKSTLASVLAKALGASKTAVIRQDRFASKGLAAQAEGGWESTDSIDFKAFRDVVVEASKSKHFVIVEGFRAFASRPPGGVVDLLHHLVWIELSREACYERRMATTRVTEEYFDRNLWPRHYKYWESCFGEGGPMPQLVLDGTKPPTLLLQQVLVALGLPAPAPAPAPPPPARPASAAAAWFDGSLKKLHDALADVEPGTRVGVVTLLGSLCPVTRGHTRAFIEARRILLGVEAGVARPANLEPFGAVLGLISLNGSSYVDRKLAKKGEASLSAEKRLALVKMAAEELPWLSWESCREGETVGLLRQTHPHLHFVHFFMNGADDVVRYNKFADVGPQYRMIVLGRPGFTEKALAGARRAGVDLDAGHLVMGPELPDISSSAAREALARGDRARAAALLHPAVLAWCEEHGPWRAGTASARDGSSVSTH</sequence>
<dbReference type="AlphaFoldDB" id="A0A8J2X333"/>
<protein>
    <recommendedName>
        <fullName evidence="1">NADAR domain-containing protein</fullName>
    </recommendedName>
</protein>
<dbReference type="Pfam" id="PF08719">
    <property type="entry name" value="NADAR"/>
    <property type="match status" value="1"/>
</dbReference>
<dbReference type="InterPro" id="IPR012816">
    <property type="entry name" value="NADAR"/>
</dbReference>